<protein>
    <submittedName>
        <fullName evidence="1">Uncharacterized protein</fullName>
    </submittedName>
</protein>
<dbReference type="Proteomes" id="UP000704712">
    <property type="component" value="Unassembled WGS sequence"/>
</dbReference>
<evidence type="ECO:0000313" key="3">
    <source>
        <dbReference type="Proteomes" id="UP000704712"/>
    </source>
</evidence>
<dbReference type="EMBL" id="JAACNO010002442">
    <property type="protein sequence ID" value="KAF4133154.1"/>
    <property type="molecule type" value="Genomic_DNA"/>
</dbReference>
<dbReference type="AlphaFoldDB" id="A0A8S9U2R0"/>
<accession>A0A8S9U2R0</accession>
<evidence type="ECO:0000313" key="1">
    <source>
        <dbReference type="EMBL" id="KAF4133154.1"/>
    </source>
</evidence>
<name>A0A8S9U2R0_PHYIN</name>
<comment type="caution">
    <text evidence="1">The sequence shown here is derived from an EMBL/GenBank/DDBJ whole genome shotgun (WGS) entry which is preliminary data.</text>
</comment>
<proteinExistence type="predicted"/>
<evidence type="ECO:0000313" key="2">
    <source>
        <dbReference type="EMBL" id="KAF4150468.1"/>
    </source>
</evidence>
<gene>
    <name evidence="2" type="ORF">GN958_ATG00340</name>
    <name evidence="1" type="ORF">GN958_ATG17641</name>
</gene>
<dbReference type="EMBL" id="JAACNO010000056">
    <property type="protein sequence ID" value="KAF4150468.1"/>
    <property type="molecule type" value="Genomic_DNA"/>
</dbReference>
<dbReference type="Gene3D" id="4.10.1330.10">
    <property type="entry name" value="non globular Virulence effector SptP domain"/>
    <property type="match status" value="1"/>
</dbReference>
<reference evidence="1" key="1">
    <citation type="submission" date="2020-03" db="EMBL/GenBank/DDBJ databases">
        <title>Hybrid Assembly of Korean Phytophthora infestans isolates.</title>
        <authorList>
            <person name="Prokchorchik M."/>
            <person name="Lee Y."/>
            <person name="Seo J."/>
            <person name="Cho J.-H."/>
            <person name="Park Y.-E."/>
            <person name="Jang D.-C."/>
            <person name="Im J.-S."/>
            <person name="Choi J.-G."/>
            <person name="Park H.-J."/>
            <person name="Lee G.-B."/>
            <person name="Lee Y.-G."/>
            <person name="Hong S.-Y."/>
            <person name="Cho K."/>
            <person name="Sohn K.H."/>
        </authorList>
    </citation>
    <scope>NUCLEOTIDE SEQUENCE</scope>
    <source>
        <strain evidence="1">KR_2_A2</strain>
    </source>
</reference>
<organism evidence="1 3">
    <name type="scientific">Phytophthora infestans</name>
    <name type="common">Potato late blight agent</name>
    <name type="synonym">Botrytis infestans</name>
    <dbReference type="NCBI Taxonomy" id="4787"/>
    <lineage>
        <taxon>Eukaryota</taxon>
        <taxon>Sar</taxon>
        <taxon>Stramenopiles</taxon>
        <taxon>Oomycota</taxon>
        <taxon>Peronosporomycetes</taxon>
        <taxon>Peronosporales</taxon>
        <taxon>Peronosporaceae</taxon>
        <taxon>Phytophthora</taxon>
    </lineage>
</organism>
<sequence>MQAINLMQQFCTSVHVVLRSLKKRPVLVVAIDEAQCLLDVKNSTGIDALQMLRPALKRVNNSETARAANGVVFVVPWDSDGQYIQGMYCRVNRTYYRNQAVAIESLAALYDYVAKFHRENPPLEPTLLETLAKGFGGDAALVGLLSKAKYHKLATRRKAEQLERGLLGKWHRINLELARVMLLLKLDDNVHGDLMRRNKKTFQKYLAEINTKNPESQVTLLGTLTANYGEDEMAKAIASALKKKE</sequence>
<dbReference type="InterPro" id="IPR044899">
    <property type="entry name" value="SptP_N_sf"/>
</dbReference>